<dbReference type="RefSeq" id="WP_345427782.1">
    <property type="nucleotide sequence ID" value="NZ_AP031496.1"/>
</dbReference>
<feature type="region of interest" description="Disordered" evidence="1">
    <location>
        <begin position="30"/>
        <end position="67"/>
    </location>
</feature>
<comment type="caution">
    <text evidence="3">The sequence shown here is derived from an EMBL/GenBank/DDBJ whole genome shotgun (WGS) entry which is preliminary data.</text>
</comment>
<dbReference type="AlphaFoldDB" id="A0AAV3U9P7"/>
<organism evidence="3 4">
    <name type="scientific">Halioxenophilus aromaticivorans</name>
    <dbReference type="NCBI Taxonomy" id="1306992"/>
    <lineage>
        <taxon>Bacteria</taxon>
        <taxon>Pseudomonadati</taxon>
        <taxon>Pseudomonadota</taxon>
        <taxon>Gammaproteobacteria</taxon>
        <taxon>Alteromonadales</taxon>
        <taxon>Alteromonadaceae</taxon>
        <taxon>Halioxenophilus</taxon>
    </lineage>
</organism>
<reference evidence="4" key="1">
    <citation type="journal article" date="2019" name="Int. J. Syst. Evol. Microbiol.">
        <title>The Global Catalogue of Microorganisms (GCM) 10K type strain sequencing project: providing services to taxonomists for standard genome sequencing and annotation.</title>
        <authorList>
            <consortium name="The Broad Institute Genomics Platform"/>
            <consortium name="The Broad Institute Genome Sequencing Center for Infectious Disease"/>
            <person name="Wu L."/>
            <person name="Ma J."/>
        </authorList>
    </citation>
    <scope>NUCLEOTIDE SEQUENCE [LARGE SCALE GENOMIC DNA]</scope>
    <source>
        <strain evidence="4">JCM 19134</strain>
    </source>
</reference>
<evidence type="ECO:0000313" key="4">
    <source>
        <dbReference type="Proteomes" id="UP001409585"/>
    </source>
</evidence>
<keyword evidence="2" id="KW-0732">Signal</keyword>
<sequence length="158" mass="16994">MRISLIRSLPGAGLIPLVTLITGCAGSAITQTPPSVPGEVQVVDSQPMEPSPPPRVPQTGDPASAPSTAVPIEQQFIIAANQAQAQQDWSTAIEQAERGLRVNRRQPELYLILAQSYWQLGESAQASQFARQGLRYLGPGSEVLQLNLRKLAYPNNAN</sequence>
<dbReference type="Proteomes" id="UP001409585">
    <property type="component" value="Unassembled WGS sequence"/>
</dbReference>
<keyword evidence="4" id="KW-1185">Reference proteome</keyword>
<evidence type="ECO:0008006" key="5">
    <source>
        <dbReference type="Google" id="ProtNLM"/>
    </source>
</evidence>
<protein>
    <recommendedName>
        <fullName evidence="5">Tetratricopeptide repeat protein</fullName>
    </recommendedName>
</protein>
<dbReference type="PROSITE" id="PS51257">
    <property type="entry name" value="PROKAR_LIPOPROTEIN"/>
    <property type="match status" value="1"/>
</dbReference>
<evidence type="ECO:0000256" key="1">
    <source>
        <dbReference type="SAM" id="MobiDB-lite"/>
    </source>
</evidence>
<dbReference type="Gene3D" id="1.25.40.10">
    <property type="entry name" value="Tetratricopeptide repeat domain"/>
    <property type="match status" value="1"/>
</dbReference>
<dbReference type="EMBL" id="BAABLX010000078">
    <property type="protein sequence ID" value="GAA4959962.1"/>
    <property type="molecule type" value="Genomic_DNA"/>
</dbReference>
<gene>
    <name evidence="3" type="ORF">GCM10025791_46490</name>
</gene>
<accession>A0AAV3U9P7</accession>
<evidence type="ECO:0000313" key="3">
    <source>
        <dbReference type="EMBL" id="GAA4959962.1"/>
    </source>
</evidence>
<proteinExistence type="predicted"/>
<dbReference type="InterPro" id="IPR011990">
    <property type="entry name" value="TPR-like_helical_dom_sf"/>
</dbReference>
<feature type="signal peptide" evidence="2">
    <location>
        <begin position="1"/>
        <end position="27"/>
    </location>
</feature>
<dbReference type="SUPFAM" id="SSF48452">
    <property type="entry name" value="TPR-like"/>
    <property type="match status" value="1"/>
</dbReference>
<evidence type="ECO:0000256" key="2">
    <source>
        <dbReference type="SAM" id="SignalP"/>
    </source>
</evidence>
<feature type="chain" id="PRO_5043584899" description="Tetratricopeptide repeat protein" evidence="2">
    <location>
        <begin position="28"/>
        <end position="158"/>
    </location>
</feature>
<name>A0AAV3U9P7_9ALTE</name>